<reference evidence="3" key="1">
    <citation type="submission" date="2025-08" db="UniProtKB">
        <authorList>
            <consortium name="RefSeq"/>
        </authorList>
    </citation>
    <scope>IDENTIFICATION</scope>
</reference>
<name>A0ABM4DI54_HYDVU</name>
<feature type="domain" description="Double jelly roll-like" evidence="1">
    <location>
        <begin position="163"/>
        <end position="422"/>
    </location>
</feature>
<gene>
    <name evidence="3" type="primary">LOC136091104</name>
</gene>
<proteinExistence type="predicted"/>
<dbReference type="PANTHER" id="PTHR36159:SF1">
    <property type="entry name" value="RETROVIRUS-RELATED POL POLYPROTEIN FROM TRANSPOSON 412-LIKE PROTEIN"/>
    <property type="match status" value="1"/>
</dbReference>
<dbReference type="GeneID" id="136091104"/>
<dbReference type="PANTHER" id="PTHR36159">
    <property type="entry name" value="PROTEIN CBG23766"/>
    <property type="match status" value="1"/>
</dbReference>
<protein>
    <submittedName>
        <fullName evidence="3">Uncharacterized protein LOC136091104</fullName>
    </submittedName>
</protein>
<dbReference type="RefSeq" id="XP_065674163.1">
    <property type="nucleotide sequence ID" value="XM_065818091.1"/>
</dbReference>
<dbReference type="Proteomes" id="UP001652625">
    <property type="component" value="Chromosome 14"/>
</dbReference>
<keyword evidence="2" id="KW-1185">Reference proteome</keyword>
<evidence type="ECO:0000313" key="2">
    <source>
        <dbReference type="Proteomes" id="UP001652625"/>
    </source>
</evidence>
<dbReference type="Pfam" id="PF21738">
    <property type="entry name" value="DJR-like_dom"/>
    <property type="match status" value="1"/>
</dbReference>
<dbReference type="InterPro" id="IPR049512">
    <property type="entry name" value="DJR-like_dom"/>
</dbReference>
<evidence type="ECO:0000313" key="3">
    <source>
        <dbReference type="RefSeq" id="XP_065674163.1"/>
    </source>
</evidence>
<evidence type="ECO:0000259" key="1">
    <source>
        <dbReference type="Pfam" id="PF21738"/>
    </source>
</evidence>
<sequence length="441" mass="49738">MATETEIINISEILNIREKPMVEYGIEECEYFEYQPASLSNYNSETPISINTTLESVYMLPSEAYLWIEGRLLKTDGTAYANTDAVSLTNNGLMYLFRKIRYDLSGEEIESLNNPGRATTMLGLLQYPNDFELAQGLNQLWYKDTGTTASLTNNTGFAARQSWIIQKPNSKGSFSACIPLKHIFGFCNDYDKVVYGFTHTITLDRKSDNEAIFRAAGVAAGKVDIQKLSLFMPHVRPLPKMRGIIDSDIASKISVPVAFRSRGFDSLPVPVGTTEFSWQLSSRINSTKPRYVIIGFQTNKLENQEINYTLFNHCDVKDMSINVNSRKYPTNSYNLSFPNNQFSRIYKAAAEFSKKFYGMSELITNCDISPSEFKDLYPLFVFDISKQIQDIKGSTLNLTVKVTFNSSVPADTMAYSVVISDTLFNFESDGNKMHAIKGYVN</sequence>
<accession>A0ABM4DI54</accession>
<organism evidence="2 3">
    <name type="scientific">Hydra vulgaris</name>
    <name type="common">Hydra</name>
    <name type="synonym">Hydra attenuata</name>
    <dbReference type="NCBI Taxonomy" id="6087"/>
    <lineage>
        <taxon>Eukaryota</taxon>
        <taxon>Metazoa</taxon>
        <taxon>Cnidaria</taxon>
        <taxon>Hydrozoa</taxon>
        <taxon>Hydroidolina</taxon>
        <taxon>Anthoathecata</taxon>
        <taxon>Aplanulata</taxon>
        <taxon>Hydridae</taxon>
        <taxon>Hydra</taxon>
    </lineage>
</organism>